<dbReference type="SMART" id="SM00342">
    <property type="entry name" value="HTH_ARAC"/>
    <property type="match status" value="1"/>
</dbReference>
<evidence type="ECO:0000256" key="1">
    <source>
        <dbReference type="ARBA" id="ARBA00023015"/>
    </source>
</evidence>
<keyword evidence="1" id="KW-0805">Transcription regulation</keyword>
<dbReference type="InterPro" id="IPR018060">
    <property type="entry name" value="HTH_AraC"/>
</dbReference>
<dbReference type="AlphaFoldDB" id="A0A2K8QQQ5"/>
<keyword evidence="3" id="KW-0804">Transcription</keyword>
<dbReference type="InterPro" id="IPR032687">
    <property type="entry name" value="AraC-type_N"/>
</dbReference>
<organism evidence="5 6">
    <name type="scientific">Dickeya fangzhongdai</name>
    <dbReference type="NCBI Taxonomy" id="1778540"/>
    <lineage>
        <taxon>Bacteria</taxon>
        <taxon>Pseudomonadati</taxon>
        <taxon>Pseudomonadota</taxon>
        <taxon>Gammaproteobacteria</taxon>
        <taxon>Enterobacterales</taxon>
        <taxon>Pectobacteriaceae</taxon>
        <taxon>Dickeya</taxon>
    </lineage>
</organism>
<feature type="domain" description="HTH araC/xylS-type" evidence="4">
    <location>
        <begin position="231"/>
        <end position="329"/>
    </location>
</feature>
<dbReference type="GeneID" id="66565864"/>
<reference evidence="6" key="1">
    <citation type="journal article" date="2018" name="Genome Announc.">
        <title>Complete genome sequence of a Dickeya fangzhongdai type strain causing bleeding canker of pear tree trunks.</title>
        <authorList>
            <person name="Zhao Y."/>
            <person name="Tian Y."/>
            <person name="Li X."/>
            <person name="Hu B."/>
        </authorList>
    </citation>
    <scope>NUCLEOTIDE SEQUENCE [LARGE SCALE GENOMIC DNA]</scope>
    <source>
        <strain evidence="6">DSM 101947</strain>
    </source>
</reference>
<dbReference type="GO" id="GO:0000976">
    <property type="term" value="F:transcription cis-regulatory region binding"/>
    <property type="evidence" value="ECO:0007669"/>
    <property type="project" value="TreeGrafter"/>
</dbReference>
<evidence type="ECO:0000313" key="5">
    <source>
        <dbReference type="EMBL" id="ATZ95388.1"/>
    </source>
</evidence>
<evidence type="ECO:0000313" key="6">
    <source>
        <dbReference type="Proteomes" id="UP000231901"/>
    </source>
</evidence>
<dbReference type="PANTHER" id="PTHR47894:SF1">
    <property type="entry name" value="HTH-TYPE TRANSCRIPTIONAL REGULATOR VQSM"/>
    <property type="match status" value="1"/>
</dbReference>
<dbReference type="Pfam" id="PF12833">
    <property type="entry name" value="HTH_18"/>
    <property type="match status" value="1"/>
</dbReference>
<dbReference type="GO" id="GO:0005829">
    <property type="term" value="C:cytosol"/>
    <property type="evidence" value="ECO:0007669"/>
    <property type="project" value="TreeGrafter"/>
</dbReference>
<dbReference type="GO" id="GO:0003700">
    <property type="term" value="F:DNA-binding transcription factor activity"/>
    <property type="evidence" value="ECO:0007669"/>
    <property type="project" value="InterPro"/>
</dbReference>
<sequence>MKRATHFYVQPGWRLLMCDMGFNPDHVLRLAGLPADLLSRKEASITAAQYFQLWQALEDSAGAVALPLKVGQAISVEAFDPPIFASLCSPNLNVAMQRLSSFKRLVGPLILTVDVGPVQTSVTLECYGNEGQIPKSLALGELVFITQLVRLGTRHRVVPREVILPAIPERLDDYVDYFGVLPRKGAAIRVSFSHQDGVRPFLTENEPMWKHFEPGLRKRLSSLDAMATMRDRVKAMLLESLPAGEYSIEVVAKRLAMSRRSLQRQLSEESTSFTEVLNLTRQQLAQHYLGHLSISQGEIAFLLGFRDANSFIRAFKVWTGVTPGEYRYRVAADAVKTA</sequence>
<dbReference type="Pfam" id="PF12625">
    <property type="entry name" value="Arabinose_bd"/>
    <property type="match status" value="1"/>
</dbReference>
<dbReference type="InterPro" id="IPR009057">
    <property type="entry name" value="Homeodomain-like_sf"/>
</dbReference>
<evidence type="ECO:0000256" key="3">
    <source>
        <dbReference type="ARBA" id="ARBA00023163"/>
    </source>
</evidence>
<dbReference type="Gene3D" id="1.10.10.60">
    <property type="entry name" value="Homeodomain-like"/>
    <property type="match status" value="1"/>
</dbReference>
<accession>A0A2K8QQQ5</accession>
<proteinExistence type="predicted"/>
<dbReference type="EMBL" id="CP025003">
    <property type="protein sequence ID" value="ATZ95388.1"/>
    <property type="molecule type" value="Genomic_DNA"/>
</dbReference>
<evidence type="ECO:0000256" key="2">
    <source>
        <dbReference type="ARBA" id="ARBA00023125"/>
    </source>
</evidence>
<keyword evidence="6" id="KW-1185">Reference proteome</keyword>
<evidence type="ECO:0000259" key="4">
    <source>
        <dbReference type="PROSITE" id="PS01124"/>
    </source>
</evidence>
<dbReference type="Proteomes" id="UP000231901">
    <property type="component" value="Chromosome"/>
</dbReference>
<keyword evidence="2" id="KW-0238">DNA-binding</keyword>
<name>A0A2K8QQQ5_9GAMM</name>
<dbReference type="KEGG" id="dfn:CVE23_16210"/>
<protein>
    <submittedName>
        <fullName evidence="5">AraC family transcriptional regulator</fullName>
    </submittedName>
</protein>
<gene>
    <name evidence="5" type="ORF">CVE23_16210</name>
</gene>
<dbReference type="RefSeq" id="WP_100849955.1">
    <property type="nucleotide sequence ID" value="NZ_BMJF01000006.1"/>
</dbReference>
<dbReference type="SUPFAM" id="SSF46689">
    <property type="entry name" value="Homeodomain-like"/>
    <property type="match status" value="1"/>
</dbReference>
<dbReference type="PROSITE" id="PS01124">
    <property type="entry name" value="HTH_ARAC_FAMILY_2"/>
    <property type="match status" value="1"/>
</dbReference>
<dbReference type="PANTHER" id="PTHR47894">
    <property type="entry name" value="HTH-TYPE TRANSCRIPTIONAL REGULATOR GADX"/>
    <property type="match status" value="1"/>
</dbReference>